<gene>
    <name evidence="1" type="ORF">HH304_05240</name>
</gene>
<accession>A0A848IVT0</accession>
<comment type="caution">
    <text evidence="1">The sequence shown here is derived from an EMBL/GenBank/DDBJ whole genome shotgun (WGS) entry which is preliminary data.</text>
</comment>
<name>A0A848IVT0_9BACT</name>
<dbReference type="InterPro" id="IPR029068">
    <property type="entry name" value="Glyas_Bleomycin-R_OHBP_Dase"/>
</dbReference>
<dbReference type="EMBL" id="JABBNU010000003">
    <property type="protein sequence ID" value="NMM47796.1"/>
    <property type="molecule type" value="Genomic_DNA"/>
</dbReference>
<evidence type="ECO:0000313" key="2">
    <source>
        <dbReference type="Proteomes" id="UP000559010"/>
    </source>
</evidence>
<reference evidence="1 2" key="1">
    <citation type="submission" date="2020-04" db="EMBL/GenBank/DDBJ databases">
        <title>Flammeovirgaceae bacterium KN852 isolated from deep sea.</title>
        <authorList>
            <person name="Zhang D.-C."/>
        </authorList>
    </citation>
    <scope>NUCLEOTIDE SEQUENCE [LARGE SCALE GENOMIC DNA]</scope>
    <source>
        <strain evidence="1 2">KN852</strain>
    </source>
</reference>
<protein>
    <submittedName>
        <fullName evidence="1">Glyoxalase</fullName>
    </submittedName>
</protein>
<organism evidence="1 2">
    <name type="scientific">Marinigracilibium pacificum</name>
    <dbReference type="NCBI Taxonomy" id="2729599"/>
    <lineage>
        <taxon>Bacteria</taxon>
        <taxon>Pseudomonadati</taxon>
        <taxon>Bacteroidota</taxon>
        <taxon>Cytophagia</taxon>
        <taxon>Cytophagales</taxon>
        <taxon>Flammeovirgaceae</taxon>
        <taxon>Marinigracilibium</taxon>
    </lineage>
</organism>
<sequence>MLPAPVSIRPFIGAKDYSISRKFYKDLGFSEVKLFEKMSYFHIGNFGFYLQDYFNEDWVGNTMVFYEVSDIEKVYQEIKNLDLLTNYPEAKIKPISYNDWGNEFFIHDPSNILWHIGEFNKE</sequence>
<dbReference type="Gene3D" id="3.10.180.10">
    <property type="entry name" value="2,3-Dihydroxybiphenyl 1,2-Dioxygenase, domain 1"/>
    <property type="match status" value="1"/>
</dbReference>
<proteinExistence type="predicted"/>
<dbReference type="RefSeq" id="WP_169678677.1">
    <property type="nucleotide sequence ID" value="NZ_JABBNU010000003.1"/>
</dbReference>
<evidence type="ECO:0000313" key="1">
    <source>
        <dbReference type="EMBL" id="NMM47796.1"/>
    </source>
</evidence>
<dbReference type="SUPFAM" id="SSF54593">
    <property type="entry name" value="Glyoxalase/Bleomycin resistance protein/Dihydroxybiphenyl dioxygenase"/>
    <property type="match status" value="1"/>
</dbReference>
<keyword evidence="2" id="KW-1185">Reference proteome</keyword>
<dbReference type="Proteomes" id="UP000559010">
    <property type="component" value="Unassembled WGS sequence"/>
</dbReference>
<dbReference type="AlphaFoldDB" id="A0A848IVT0"/>